<sequence length="122" mass="13870">MEEPQDNRLWTKEFIMLTICNLLLFLNLQMIISPLPAYVKETFHADNLTVSLFTTLFALSAIAARLYSAKALEKGKRNLILFLGLFLSSLFLAVFIAVYVIAMMKKSASNRSENISDQKVYN</sequence>
<dbReference type="RefSeq" id="WP_209852006.1">
    <property type="nucleotide sequence ID" value="NZ_CBCRVE010000004.1"/>
</dbReference>
<evidence type="ECO:0000256" key="2">
    <source>
        <dbReference type="SAM" id="Phobius"/>
    </source>
</evidence>
<dbReference type="PANTHER" id="PTHR23531:SF2">
    <property type="entry name" value="PERMEASE"/>
    <property type="match status" value="1"/>
</dbReference>
<keyword evidence="2" id="KW-1133">Transmembrane helix</keyword>
<organism evidence="3 4">
    <name type="scientific">Paenibacillus sediminis</name>
    <dbReference type="NCBI Taxonomy" id="664909"/>
    <lineage>
        <taxon>Bacteria</taxon>
        <taxon>Bacillati</taxon>
        <taxon>Bacillota</taxon>
        <taxon>Bacilli</taxon>
        <taxon>Bacillales</taxon>
        <taxon>Paenibacillaceae</taxon>
        <taxon>Paenibacillus</taxon>
    </lineage>
</organism>
<comment type="subcellular location">
    <subcellularLocation>
        <location evidence="1">Cell membrane</location>
        <topology evidence="1">Multi-pass membrane protein</topology>
    </subcellularLocation>
</comment>
<keyword evidence="4" id="KW-1185">Reference proteome</keyword>
<accession>A0ABS4H6L3</accession>
<protein>
    <submittedName>
        <fullName evidence="3">MFS family permease</fullName>
    </submittedName>
</protein>
<feature type="transmembrane region" description="Helical" evidence="2">
    <location>
        <begin position="14"/>
        <end position="36"/>
    </location>
</feature>
<evidence type="ECO:0000313" key="4">
    <source>
        <dbReference type="Proteomes" id="UP001519273"/>
    </source>
</evidence>
<dbReference type="SUPFAM" id="SSF103473">
    <property type="entry name" value="MFS general substrate transporter"/>
    <property type="match status" value="1"/>
</dbReference>
<feature type="transmembrane region" description="Helical" evidence="2">
    <location>
        <begin position="79"/>
        <end position="102"/>
    </location>
</feature>
<comment type="caution">
    <text evidence="3">The sequence shown here is derived from an EMBL/GenBank/DDBJ whole genome shotgun (WGS) entry which is preliminary data.</text>
</comment>
<gene>
    <name evidence="3" type="ORF">J2Z20_003039</name>
</gene>
<keyword evidence="2" id="KW-0812">Transmembrane</keyword>
<dbReference type="InterPro" id="IPR011701">
    <property type="entry name" value="MFS"/>
</dbReference>
<dbReference type="Gene3D" id="1.20.1250.20">
    <property type="entry name" value="MFS general substrate transporter like domains"/>
    <property type="match status" value="1"/>
</dbReference>
<evidence type="ECO:0000256" key="1">
    <source>
        <dbReference type="ARBA" id="ARBA00004651"/>
    </source>
</evidence>
<dbReference type="Proteomes" id="UP001519273">
    <property type="component" value="Unassembled WGS sequence"/>
</dbReference>
<dbReference type="Pfam" id="PF07690">
    <property type="entry name" value="MFS_1"/>
    <property type="match status" value="1"/>
</dbReference>
<name>A0ABS4H6L3_9BACL</name>
<dbReference type="EMBL" id="JAGGKP010000010">
    <property type="protein sequence ID" value="MBP1938121.1"/>
    <property type="molecule type" value="Genomic_DNA"/>
</dbReference>
<evidence type="ECO:0000313" key="3">
    <source>
        <dbReference type="EMBL" id="MBP1938121.1"/>
    </source>
</evidence>
<dbReference type="InterPro" id="IPR052714">
    <property type="entry name" value="MFS_Exporter"/>
</dbReference>
<keyword evidence="2" id="KW-0472">Membrane</keyword>
<reference evidence="3 4" key="1">
    <citation type="submission" date="2021-03" db="EMBL/GenBank/DDBJ databases">
        <title>Genomic Encyclopedia of Type Strains, Phase IV (KMG-IV): sequencing the most valuable type-strain genomes for metagenomic binning, comparative biology and taxonomic classification.</title>
        <authorList>
            <person name="Goeker M."/>
        </authorList>
    </citation>
    <scope>NUCLEOTIDE SEQUENCE [LARGE SCALE GENOMIC DNA]</scope>
    <source>
        <strain evidence="3 4">DSM 23491</strain>
    </source>
</reference>
<feature type="transmembrane region" description="Helical" evidence="2">
    <location>
        <begin position="48"/>
        <end position="67"/>
    </location>
</feature>
<dbReference type="PANTHER" id="PTHR23531">
    <property type="entry name" value="QUINOLENE RESISTANCE PROTEIN NORA"/>
    <property type="match status" value="1"/>
</dbReference>
<dbReference type="InterPro" id="IPR036259">
    <property type="entry name" value="MFS_trans_sf"/>
</dbReference>
<proteinExistence type="predicted"/>